<evidence type="ECO:0000256" key="1">
    <source>
        <dbReference type="ARBA" id="ARBA00004442"/>
    </source>
</evidence>
<keyword evidence="9" id="KW-0732">Signal</keyword>
<feature type="chain" id="PRO_5001516045" evidence="9">
    <location>
        <begin position="19"/>
        <end position="474"/>
    </location>
</feature>
<evidence type="ECO:0000256" key="5">
    <source>
        <dbReference type="ARBA" id="ARBA00022692"/>
    </source>
</evidence>
<evidence type="ECO:0000256" key="8">
    <source>
        <dbReference type="SAM" id="Coils"/>
    </source>
</evidence>
<evidence type="ECO:0000256" key="3">
    <source>
        <dbReference type="ARBA" id="ARBA00022448"/>
    </source>
</evidence>
<organism evidence="10 11">
    <name type="scientific">Aquimarina atlantica</name>
    <dbReference type="NCBI Taxonomy" id="1317122"/>
    <lineage>
        <taxon>Bacteria</taxon>
        <taxon>Pseudomonadati</taxon>
        <taxon>Bacteroidota</taxon>
        <taxon>Flavobacteriia</taxon>
        <taxon>Flavobacteriales</taxon>
        <taxon>Flavobacteriaceae</taxon>
        <taxon>Aquimarina</taxon>
    </lineage>
</organism>
<gene>
    <name evidence="10" type="ORF">ATO12_12750</name>
</gene>
<dbReference type="EMBL" id="AQRA01000003">
    <property type="protein sequence ID" value="EZH74629.1"/>
    <property type="molecule type" value="Genomic_DNA"/>
</dbReference>
<dbReference type="GO" id="GO:1990281">
    <property type="term" value="C:efflux pump complex"/>
    <property type="evidence" value="ECO:0007669"/>
    <property type="project" value="TreeGrafter"/>
</dbReference>
<protein>
    <submittedName>
        <fullName evidence="10">Transporter</fullName>
    </submittedName>
</protein>
<evidence type="ECO:0000256" key="4">
    <source>
        <dbReference type="ARBA" id="ARBA00022452"/>
    </source>
</evidence>
<feature type="coiled-coil region" evidence="8">
    <location>
        <begin position="361"/>
        <end position="406"/>
    </location>
</feature>
<evidence type="ECO:0000256" key="2">
    <source>
        <dbReference type="ARBA" id="ARBA00007613"/>
    </source>
</evidence>
<feature type="signal peptide" evidence="9">
    <location>
        <begin position="1"/>
        <end position="18"/>
    </location>
</feature>
<dbReference type="PANTHER" id="PTHR30026">
    <property type="entry name" value="OUTER MEMBRANE PROTEIN TOLC"/>
    <property type="match status" value="1"/>
</dbReference>
<dbReference type="GO" id="GO:0015562">
    <property type="term" value="F:efflux transmembrane transporter activity"/>
    <property type="evidence" value="ECO:0007669"/>
    <property type="project" value="InterPro"/>
</dbReference>
<proteinExistence type="inferred from homology"/>
<comment type="subcellular location">
    <subcellularLocation>
        <location evidence="1">Cell outer membrane</location>
    </subcellularLocation>
</comment>
<keyword evidence="8" id="KW-0175">Coiled coil</keyword>
<accession>A0A023BXG5</accession>
<dbReference type="GO" id="GO:0009279">
    <property type="term" value="C:cell outer membrane"/>
    <property type="evidence" value="ECO:0007669"/>
    <property type="project" value="UniProtKB-SubCell"/>
</dbReference>
<keyword evidence="7" id="KW-0998">Cell outer membrane</keyword>
<dbReference type="AlphaFoldDB" id="A0A023BXG5"/>
<dbReference type="GO" id="GO:0015288">
    <property type="term" value="F:porin activity"/>
    <property type="evidence" value="ECO:0007669"/>
    <property type="project" value="TreeGrafter"/>
</dbReference>
<name>A0A023BXG5_9FLAO</name>
<keyword evidence="3" id="KW-0813">Transport</keyword>
<keyword evidence="4" id="KW-1134">Transmembrane beta strand</keyword>
<comment type="caution">
    <text evidence="10">The sequence shown here is derived from an EMBL/GenBank/DDBJ whole genome shotgun (WGS) entry which is preliminary data.</text>
</comment>
<evidence type="ECO:0000256" key="9">
    <source>
        <dbReference type="SAM" id="SignalP"/>
    </source>
</evidence>
<keyword evidence="5" id="KW-0812">Transmembrane</keyword>
<dbReference type="Pfam" id="PF02321">
    <property type="entry name" value="OEP"/>
    <property type="match status" value="2"/>
</dbReference>
<dbReference type="SUPFAM" id="SSF56954">
    <property type="entry name" value="Outer membrane efflux proteins (OEP)"/>
    <property type="match status" value="1"/>
</dbReference>
<sequence>MKYISVLILLAFAKPVLSQSSVAETEQNTTTSLVQTLTFEEYLGYVKKHHPLMKQAELTLSIGEANLLKARGGFDPKIEVDYDRKKFKNTEYYDQLSATFKIPTWYGIEFKANFEENTGEFLNPSLTVPDEGLYSAGVSFSLAQGFLINERMASLKKARFFRKQTKADRDLLVNTLLFEASKAYLEWLKATNEQLLYTTFLKNANTRLMAVERSVETGEKAAIDITEARITLQNRQLNLEAASLKRKKAALIVSNYLWLNDIPMEIKEDVVPVVPELNTLEASLLLEGITNTSELLSNHPKLLSLDAKIDGLTVERSLKLNKLLPKINIQYNFLTPKIDQIRTFNTTNYKAFVNFSLPLFLRKARGDLRLAKLKLQDANLERVSTAITLQNKIDAVYAEINSLTKQNQLIRNIVIDYEALVKAEERKFFLGESSLFIINSREQKLLDIQLKENTLLIKRLMTTASLYNTLGLSV</sequence>
<evidence type="ECO:0000256" key="7">
    <source>
        <dbReference type="ARBA" id="ARBA00023237"/>
    </source>
</evidence>
<dbReference type="InterPro" id="IPR051906">
    <property type="entry name" value="TolC-like"/>
</dbReference>
<evidence type="ECO:0000256" key="6">
    <source>
        <dbReference type="ARBA" id="ARBA00023136"/>
    </source>
</evidence>
<dbReference type="eggNOG" id="COG1538">
    <property type="taxonomic scope" value="Bacteria"/>
</dbReference>
<dbReference type="STRING" id="1317122.ATO12_12750"/>
<dbReference type="Proteomes" id="UP000023541">
    <property type="component" value="Unassembled WGS sequence"/>
</dbReference>
<dbReference type="PANTHER" id="PTHR30026:SF20">
    <property type="entry name" value="OUTER MEMBRANE PROTEIN TOLC"/>
    <property type="match status" value="1"/>
</dbReference>
<evidence type="ECO:0000313" key="11">
    <source>
        <dbReference type="Proteomes" id="UP000023541"/>
    </source>
</evidence>
<dbReference type="Gene3D" id="1.20.1600.10">
    <property type="entry name" value="Outer membrane efflux proteins (OEP)"/>
    <property type="match status" value="1"/>
</dbReference>
<comment type="similarity">
    <text evidence="2">Belongs to the outer membrane factor (OMF) (TC 1.B.17) family.</text>
</comment>
<reference evidence="10 11" key="1">
    <citation type="submission" date="2014-04" db="EMBL/GenBank/DDBJ databases">
        <title>Aquimarina sp. 22II-S11-z7 Genome Sequencing.</title>
        <authorList>
            <person name="Lai Q."/>
        </authorList>
    </citation>
    <scope>NUCLEOTIDE SEQUENCE [LARGE SCALE GENOMIC DNA]</scope>
    <source>
        <strain evidence="10 11">22II-S11-z7</strain>
    </source>
</reference>
<evidence type="ECO:0000313" key="10">
    <source>
        <dbReference type="EMBL" id="EZH74629.1"/>
    </source>
</evidence>
<dbReference type="InterPro" id="IPR003423">
    <property type="entry name" value="OMP_efflux"/>
</dbReference>
<keyword evidence="11" id="KW-1185">Reference proteome</keyword>
<keyword evidence="6" id="KW-0472">Membrane</keyword>